<proteinExistence type="predicted"/>
<feature type="repeat" description="WD" evidence="3">
    <location>
        <begin position="654"/>
        <end position="688"/>
    </location>
</feature>
<name>A0A6H1U1P1_9CYAN</name>
<dbReference type="PRINTS" id="PR00320">
    <property type="entry name" value="GPROTEINBRPT"/>
</dbReference>
<dbReference type="InterPro" id="IPR020472">
    <property type="entry name" value="WD40_PAC1"/>
</dbReference>
<dbReference type="SUPFAM" id="SSF52540">
    <property type="entry name" value="P-loop containing nucleoside triphosphate hydrolases"/>
    <property type="match status" value="1"/>
</dbReference>
<accession>A0A6H1U1P1</accession>
<dbReference type="KEGG" id="oxy:HCG48_21080"/>
<protein>
    <submittedName>
        <fullName evidence="5">Uncharacterized protein</fullName>
    </submittedName>
</protein>
<dbReference type="PROSITE" id="PS00678">
    <property type="entry name" value="WD_REPEATS_1"/>
    <property type="match status" value="1"/>
</dbReference>
<dbReference type="InterPro" id="IPR027417">
    <property type="entry name" value="P-loop_NTPase"/>
</dbReference>
<feature type="transmembrane region" description="Helical" evidence="4">
    <location>
        <begin position="475"/>
        <end position="497"/>
    </location>
</feature>
<dbReference type="AlphaFoldDB" id="A0A6H1U1P1"/>
<sequence length="1185" mass="131371">MSLYFYQVGGSLEPNSPNYVVRPADYQLYQALKQGDFCYLLNCRQMGKSSLLVRTSHRLQAEGYRCTSLDMSAIGSQLITAEQWYKGIVADLWRSFELFGKVNLKQWWQDKKDLSVSQQCKEFIEDILLKFFPDRNIVIFIDEIDSLLSLDFCVDDFFALIRFFFNQRAVNPEYKRLSFALFGVATPSDLIADRQRTPFNIGRAIALDGFTLEQAQHLALGFEGKTRDPEAILKAILGWTGGQPFLTQKLCYLARVALEYPADGEDSPALPLLPIAGKEREWIEFLVRDRLIYNWEEQDEPEHLKTIRNRLLVNFQSAARHLSLYQKLLENGDCELDDSREQIELLLSGIAVKQNGRLTVKNRIYREVFDRAWVKAQLDRLRPYASALDAWLATDREDRSRLLRGRALADARLWAQGKRLSDADYQFLAASEQFDREIVQQALEAQRVREVEGRLKEQHKRLALERENARRQRTFILVLSGVLAVAVALGVCALWQYREAISSERRSRVSAVQALVSSSQALFASERNLDALVEAIAAHQALDRLPSAPKPLQTEVQGVLQQALYSATEVNRFSGHLGWVLAVESSPDGRRVATGSNDRTVRLWKPDGTLLSTLPHGHTVHALAFSADSQSLVTSNLNGMVYTWDRDGRAIGNFRAHDSAIWDVAVSPDGKRIATASEDGTIALWSFQGQLLATLTGHQGAVWGVAFSPDGKLIASGSEDRTLRIWTADGKAATKIDAHEAAVWDVEFALLEVDGGEQKQTVISASADRTIGLWNPDGMAISTIEGHESEVFEIAVSADGKQIASASADKTVRLWTSQGMPLKVFKGHQSSIRGVTLLGSRGTIISASDDSTVRLWKPNRHFSQKIVAHRGTIWDIDYSPDGELVGTGSNDRTLKLWTRDGSLVRSLTTSEAAVLGIGFLPGKSASGVTWVASANSDRTIKVWQLDGTLVQTLAGHDGGVLDITPSPKGDRWVSASDDKTIKLWTRDGQLLKTLVGHQTRVYDVDFTPDARRLVSASEDGTIRVWSTDGELLKTIDAHQSGIWQVAVSPDGQRIASASLDDTIALWTIEGELVKTLEGSGMGITSIDWSADGRMLVSGGASGVVQLRDAEGNEIAVLKGHQGNVWGVAFSPDGKQIASVGDDRALILWDVERIVNLDPVAYGCDLIRDYLHTNSQLKEEQRQLCD</sequence>
<keyword evidence="4" id="KW-0472">Membrane</keyword>
<dbReference type="Proteomes" id="UP000500857">
    <property type="component" value="Chromosome"/>
</dbReference>
<feature type="repeat" description="WD" evidence="3">
    <location>
        <begin position="953"/>
        <end position="984"/>
    </location>
</feature>
<evidence type="ECO:0000256" key="4">
    <source>
        <dbReference type="SAM" id="Phobius"/>
    </source>
</evidence>
<feature type="repeat" description="WD" evidence="3">
    <location>
        <begin position="573"/>
        <end position="605"/>
    </location>
</feature>
<feature type="repeat" description="WD" evidence="3">
    <location>
        <begin position="613"/>
        <end position="645"/>
    </location>
</feature>
<feature type="repeat" description="WD" evidence="3">
    <location>
        <begin position="994"/>
        <end position="1026"/>
    </location>
</feature>
<keyword evidence="2" id="KW-0677">Repeat</keyword>
<feature type="repeat" description="WD" evidence="3">
    <location>
        <begin position="784"/>
        <end position="815"/>
    </location>
</feature>
<keyword evidence="1 3" id="KW-0853">WD repeat</keyword>
<feature type="repeat" description="WD" evidence="3">
    <location>
        <begin position="1035"/>
        <end position="1069"/>
    </location>
</feature>
<keyword evidence="4" id="KW-1133">Transmembrane helix</keyword>
<dbReference type="EMBL" id="CP051167">
    <property type="protein sequence ID" value="QIZ72782.1"/>
    <property type="molecule type" value="Genomic_DNA"/>
</dbReference>
<dbReference type="InterPro" id="IPR036322">
    <property type="entry name" value="WD40_repeat_dom_sf"/>
</dbReference>
<evidence type="ECO:0000256" key="2">
    <source>
        <dbReference type="ARBA" id="ARBA00022737"/>
    </source>
</evidence>
<dbReference type="SUPFAM" id="SSF50978">
    <property type="entry name" value="WD40 repeat-like"/>
    <property type="match status" value="2"/>
</dbReference>
<dbReference type="PRINTS" id="PR00319">
    <property type="entry name" value="GPROTEINB"/>
</dbReference>
<feature type="repeat" description="WD" evidence="3">
    <location>
        <begin position="695"/>
        <end position="726"/>
    </location>
</feature>
<organism evidence="5 6">
    <name type="scientific">Oxynema aestuarii AP17</name>
    <dbReference type="NCBI Taxonomy" id="2064643"/>
    <lineage>
        <taxon>Bacteria</taxon>
        <taxon>Bacillati</taxon>
        <taxon>Cyanobacteriota</taxon>
        <taxon>Cyanophyceae</taxon>
        <taxon>Oscillatoriophycideae</taxon>
        <taxon>Oscillatoriales</taxon>
        <taxon>Oscillatoriaceae</taxon>
        <taxon>Oxynema</taxon>
        <taxon>Oxynema aestuarii</taxon>
    </lineage>
</organism>
<dbReference type="Pfam" id="PF00400">
    <property type="entry name" value="WD40"/>
    <property type="match status" value="12"/>
</dbReference>
<reference evidence="5 6" key="1">
    <citation type="submission" date="2020-04" db="EMBL/GenBank/DDBJ databases">
        <authorList>
            <person name="Basu S."/>
            <person name="Maruthanayagam V."/>
            <person name="Chakraborty S."/>
            <person name="Pramanik A."/>
            <person name="Mukherjee J."/>
            <person name="Brink B."/>
        </authorList>
    </citation>
    <scope>NUCLEOTIDE SEQUENCE [LARGE SCALE GENOMIC DNA]</scope>
    <source>
        <strain evidence="5 6">AP17</strain>
    </source>
</reference>
<dbReference type="SMART" id="SM00320">
    <property type="entry name" value="WD40"/>
    <property type="match status" value="14"/>
</dbReference>
<dbReference type="InterPro" id="IPR015943">
    <property type="entry name" value="WD40/YVTN_repeat-like_dom_sf"/>
</dbReference>
<dbReference type="PROSITE" id="PS50082">
    <property type="entry name" value="WD_REPEATS_2"/>
    <property type="match status" value="11"/>
</dbReference>
<dbReference type="Gene3D" id="3.40.50.300">
    <property type="entry name" value="P-loop containing nucleotide triphosphate hydrolases"/>
    <property type="match status" value="1"/>
</dbReference>
<evidence type="ECO:0000256" key="1">
    <source>
        <dbReference type="ARBA" id="ARBA00022574"/>
    </source>
</evidence>
<dbReference type="PANTHER" id="PTHR19848:SF8">
    <property type="entry name" value="F-BOX AND WD REPEAT DOMAIN CONTAINING 7"/>
    <property type="match status" value="1"/>
</dbReference>
<keyword evidence="6" id="KW-1185">Reference proteome</keyword>
<dbReference type="InterPro" id="IPR001680">
    <property type="entry name" value="WD40_rpt"/>
</dbReference>
<dbReference type="PANTHER" id="PTHR19848">
    <property type="entry name" value="WD40 REPEAT PROTEIN"/>
    <property type="match status" value="1"/>
</dbReference>
<keyword evidence="4" id="KW-0812">Transmembrane</keyword>
<feature type="repeat" description="WD" evidence="3">
    <location>
        <begin position="1117"/>
        <end position="1151"/>
    </location>
</feature>
<feature type="repeat" description="WD" evidence="3">
    <location>
        <begin position="825"/>
        <end position="857"/>
    </location>
</feature>
<dbReference type="RefSeq" id="WP_168570929.1">
    <property type="nucleotide sequence ID" value="NZ_CP051167.1"/>
</dbReference>
<gene>
    <name evidence="5" type="ORF">HCG48_21080</name>
</gene>
<dbReference type="InterPro" id="IPR001632">
    <property type="entry name" value="WD40_G-protein_beta-like"/>
</dbReference>
<evidence type="ECO:0000313" key="5">
    <source>
        <dbReference type="EMBL" id="QIZ72782.1"/>
    </source>
</evidence>
<evidence type="ECO:0000256" key="3">
    <source>
        <dbReference type="PROSITE-ProRule" id="PRU00221"/>
    </source>
</evidence>
<feature type="repeat" description="WD" evidence="3">
    <location>
        <begin position="866"/>
        <end position="897"/>
    </location>
</feature>
<evidence type="ECO:0000313" key="6">
    <source>
        <dbReference type="Proteomes" id="UP000500857"/>
    </source>
</evidence>
<dbReference type="Gene3D" id="2.130.10.10">
    <property type="entry name" value="YVTN repeat-like/Quinoprotein amine dehydrogenase"/>
    <property type="match status" value="3"/>
</dbReference>
<dbReference type="CDD" id="cd00200">
    <property type="entry name" value="WD40"/>
    <property type="match status" value="2"/>
</dbReference>
<dbReference type="InterPro" id="IPR019775">
    <property type="entry name" value="WD40_repeat_CS"/>
</dbReference>
<dbReference type="PROSITE" id="PS50294">
    <property type="entry name" value="WD_REPEATS_REGION"/>
    <property type="match status" value="10"/>
</dbReference>
<dbReference type="Pfam" id="PF14516">
    <property type="entry name" value="AAA_35"/>
    <property type="match status" value="1"/>
</dbReference>